<feature type="region of interest" description="Disordered" evidence="5">
    <location>
        <begin position="378"/>
        <end position="397"/>
    </location>
</feature>
<organism evidence="8">
    <name type="scientific">Micromonas pusilla (strain CCMP1545)</name>
    <name type="common">Picoplanktonic green alga</name>
    <dbReference type="NCBI Taxonomy" id="564608"/>
    <lineage>
        <taxon>Eukaryota</taxon>
        <taxon>Viridiplantae</taxon>
        <taxon>Chlorophyta</taxon>
        <taxon>Mamiellophyceae</taxon>
        <taxon>Mamiellales</taxon>
        <taxon>Mamiellaceae</taxon>
        <taxon>Micromonas</taxon>
    </lineage>
</organism>
<dbReference type="GO" id="GO:0051539">
    <property type="term" value="F:4 iron, 4 sulfur cluster binding"/>
    <property type="evidence" value="ECO:0007669"/>
    <property type="project" value="InterPro"/>
</dbReference>
<evidence type="ECO:0000259" key="6">
    <source>
        <dbReference type="PROSITE" id="PS51918"/>
    </source>
</evidence>
<dbReference type="Gene3D" id="3.80.30.20">
    <property type="entry name" value="tm_1862 like domain"/>
    <property type="match status" value="1"/>
</dbReference>
<comment type="similarity">
    <text evidence="1">Belongs to the anaerobic coproporphyrinogen-III oxidase family. HemW subfamily.</text>
</comment>
<dbReference type="RefSeq" id="XP_003055972.1">
    <property type="nucleotide sequence ID" value="XM_003055926.1"/>
</dbReference>
<dbReference type="PANTHER" id="PTHR13932:SF5">
    <property type="entry name" value="RADICAL S-ADENOSYL METHIONINE DOMAIN-CONTAINING PROTEIN 1, MITOCHONDRIAL"/>
    <property type="match status" value="1"/>
</dbReference>
<evidence type="ECO:0000313" key="8">
    <source>
        <dbReference type="Proteomes" id="UP000001876"/>
    </source>
</evidence>
<proteinExistence type="inferred from homology"/>
<evidence type="ECO:0000256" key="3">
    <source>
        <dbReference type="ARBA" id="ARBA00033094"/>
    </source>
</evidence>
<dbReference type="EMBL" id="GG663736">
    <property type="protein sequence ID" value="EEH59348.1"/>
    <property type="molecule type" value="Genomic_DNA"/>
</dbReference>
<dbReference type="GO" id="GO:0004109">
    <property type="term" value="F:coproporphyrinogen oxidase activity"/>
    <property type="evidence" value="ECO:0007669"/>
    <property type="project" value="InterPro"/>
</dbReference>
<dbReference type="CDD" id="cd01335">
    <property type="entry name" value="Radical_SAM"/>
    <property type="match status" value="1"/>
</dbReference>
<feature type="compositionally biased region" description="Acidic residues" evidence="5">
    <location>
        <begin position="380"/>
        <end position="390"/>
    </location>
</feature>
<dbReference type="eggNOG" id="ENOG502QRH0">
    <property type="taxonomic scope" value="Eukaryota"/>
</dbReference>
<dbReference type="InterPro" id="IPR004559">
    <property type="entry name" value="HemW-like"/>
</dbReference>
<dbReference type="Proteomes" id="UP000001876">
    <property type="component" value="Unassembled WGS sequence"/>
</dbReference>
<evidence type="ECO:0000256" key="4">
    <source>
        <dbReference type="ARBA" id="ARBA00045130"/>
    </source>
</evidence>
<dbReference type="InterPro" id="IPR058240">
    <property type="entry name" value="rSAM_sf"/>
</dbReference>
<feature type="domain" description="Radical SAM core" evidence="6">
    <location>
        <begin position="44"/>
        <end position="296"/>
    </location>
</feature>
<keyword evidence="8" id="KW-1185">Reference proteome</keyword>
<dbReference type="InterPro" id="IPR034505">
    <property type="entry name" value="Coproporphyrinogen-III_oxidase"/>
</dbReference>
<dbReference type="SUPFAM" id="SSF102114">
    <property type="entry name" value="Radical SAM enzymes"/>
    <property type="match status" value="1"/>
</dbReference>
<reference evidence="7 8" key="1">
    <citation type="journal article" date="2009" name="Science">
        <title>Green evolution and dynamic adaptations revealed by genomes of the marine picoeukaryotes Micromonas.</title>
        <authorList>
            <person name="Worden A.Z."/>
            <person name="Lee J.H."/>
            <person name="Mock T."/>
            <person name="Rouze P."/>
            <person name="Simmons M.P."/>
            <person name="Aerts A.L."/>
            <person name="Allen A.E."/>
            <person name="Cuvelier M.L."/>
            <person name="Derelle E."/>
            <person name="Everett M.V."/>
            <person name="Foulon E."/>
            <person name="Grimwood J."/>
            <person name="Gundlach H."/>
            <person name="Henrissat B."/>
            <person name="Napoli C."/>
            <person name="McDonald S.M."/>
            <person name="Parker M.S."/>
            <person name="Rombauts S."/>
            <person name="Salamov A."/>
            <person name="Von Dassow P."/>
            <person name="Badger J.H."/>
            <person name="Coutinho P.M."/>
            <person name="Demir E."/>
            <person name="Dubchak I."/>
            <person name="Gentemann C."/>
            <person name="Eikrem W."/>
            <person name="Gready J.E."/>
            <person name="John U."/>
            <person name="Lanier W."/>
            <person name="Lindquist E.A."/>
            <person name="Lucas S."/>
            <person name="Mayer K.F."/>
            <person name="Moreau H."/>
            <person name="Not F."/>
            <person name="Otillar R."/>
            <person name="Panaud O."/>
            <person name="Pangilinan J."/>
            <person name="Paulsen I."/>
            <person name="Piegu B."/>
            <person name="Poliakov A."/>
            <person name="Robbens S."/>
            <person name="Schmutz J."/>
            <person name="Toulza E."/>
            <person name="Wyss T."/>
            <person name="Zelensky A."/>
            <person name="Zhou K."/>
            <person name="Armbrust E.V."/>
            <person name="Bhattacharya D."/>
            <person name="Goodenough U.W."/>
            <person name="Van de Peer Y."/>
            <person name="Grigoriev I.V."/>
        </authorList>
    </citation>
    <scope>NUCLEOTIDE SEQUENCE [LARGE SCALE GENOMIC DNA]</scope>
    <source>
        <strain evidence="7 8">CCMP1545</strain>
    </source>
</reference>
<dbReference type="GO" id="GO:0005737">
    <property type="term" value="C:cytoplasm"/>
    <property type="evidence" value="ECO:0007669"/>
    <property type="project" value="InterPro"/>
</dbReference>
<dbReference type="InterPro" id="IPR006638">
    <property type="entry name" value="Elp3/MiaA/NifB-like_rSAM"/>
</dbReference>
<gene>
    <name evidence="7" type="ORF">MICPUCDRAFT_14012</name>
</gene>
<feature type="region of interest" description="Disordered" evidence="5">
    <location>
        <begin position="1"/>
        <end position="39"/>
    </location>
</feature>
<dbReference type="SFLD" id="SFLDS00029">
    <property type="entry name" value="Radical_SAM"/>
    <property type="match status" value="1"/>
</dbReference>
<evidence type="ECO:0000313" key="7">
    <source>
        <dbReference type="EMBL" id="EEH59348.1"/>
    </source>
</evidence>
<dbReference type="SFLD" id="SFLDF00562">
    <property type="entry name" value="HemN-like__clustered_with_heat"/>
    <property type="match status" value="1"/>
</dbReference>
<dbReference type="PANTHER" id="PTHR13932">
    <property type="entry name" value="COPROPORPHYRINIGEN III OXIDASE"/>
    <property type="match status" value="1"/>
</dbReference>
<name>C1MKC7_MICPC</name>
<dbReference type="GO" id="GO:0006779">
    <property type="term" value="P:porphyrin-containing compound biosynthetic process"/>
    <property type="evidence" value="ECO:0007669"/>
    <property type="project" value="InterPro"/>
</dbReference>
<evidence type="ECO:0000256" key="5">
    <source>
        <dbReference type="SAM" id="MobiDB-lite"/>
    </source>
</evidence>
<dbReference type="OrthoDB" id="431409at2759"/>
<dbReference type="OMA" id="WAGQYEE"/>
<comment type="function">
    <text evidence="4">May be a heme chaperone, appears to bind heme. Homologous bacterial proteins do not have oxygen-independent coproporphyrinogen-III oxidase activity. Binds 1 [4Fe-4S] cluster. The cluster is coordinated with 3 cysteines and an exchangeable S-adenosyl-L-methionine.</text>
</comment>
<evidence type="ECO:0000256" key="2">
    <source>
        <dbReference type="ARBA" id="ARBA00014678"/>
    </source>
</evidence>
<dbReference type="KEGG" id="mpp:MICPUCDRAFT_14012"/>
<dbReference type="AlphaFoldDB" id="C1MKC7"/>
<accession>C1MKC7</accession>
<dbReference type="GeneID" id="9681486"/>
<dbReference type="SMART" id="SM00729">
    <property type="entry name" value="Elp3"/>
    <property type="match status" value="1"/>
</dbReference>
<evidence type="ECO:0000256" key="1">
    <source>
        <dbReference type="ARBA" id="ARBA00006100"/>
    </source>
</evidence>
<protein>
    <recommendedName>
        <fullName evidence="2">Radical S-adenosyl methionine domain-containing protein 1, mitochondrial</fullName>
    </recommendedName>
    <alternativeName>
        <fullName evidence="3">Putative heme chaperone</fullName>
    </alternativeName>
</protein>
<dbReference type="PROSITE" id="PS51918">
    <property type="entry name" value="RADICAL_SAM"/>
    <property type="match status" value="1"/>
</dbReference>
<feature type="compositionally biased region" description="Low complexity" evidence="5">
    <location>
        <begin position="1"/>
        <end position="24"/>
    </location>
</feature>
<dbReference type="NCBIfam" id="TIGR00539">
    <property type="entry name" value="hemN_rel"/>
    <property type="match status" value="1"/>
</dbReference>
<dbReference type="InterPro" id="IPR023404">
    <property type="entry name" value="rSAM_horseshoe"/>
</dbReference>
<dbReference type="InterPro" id="IPR007197">
    <property type="entry name" value="rSAM"/>
</dbReference>
<dbReference type="SFLD" id="SFLDG01065">
    <property type="entry name" value="anaerobic_coproporphyrinogen-I"/>
    <property type="match status" value="1"/>
</dbReference>
<dbReference type="Pfam" id="PF04055">
    <property type="entry name" value="Radical_SAM"/>
    <property type="match status" value="1"/>
</dbReference>
<dbReference type="STRING" id="564608.C1MKC7"/>
<sequence>MQSPARAIARALRSRARATATPRDAAPPDPPSTARARRVWTPRAPLEPVASAYVHLPFCRRRCYYCDFAVSVVGDAHETSDAVTRGMETYVETLSREIANTPSAPSSRGRRRHHPPLRTIFFGGGTPSLLPPALLRRVLDALRARFGIDADAEISMEMDPGTFDAAKLRSYAELGVNRVSLGVQSFDDAVLRAAGRAHTAADARVAIETVRREARLRAWSLDLISGLPGLSLETWEDSLREAVDAGVDHVSVYDLQVEEGTPFGRWYDRDGGGDRDAAAAATAARPPLPRESAVIDMFRAASSILRDAGYEHYEISSYARPNARCEHNQTYWNADRGWYGFGLSATSRTRRGARDARPRKTREYEAFVDAMISIDAAASNDDDDDDDDGRDECAREDDATAVADTLLERLMLGLRTSDGVDARALREDFGARVVDEVFAVLETYPPGLVTATTATIALTDPEGFLVSTEVISTLLARVPSLRDA</sequence>